<dbReference type="NCBIfam" id="NF040586">
    <property type="entry name" value="FxSxx_TPR"/>
    <property type="match status" value="1"/>
</dbReference>
<organism evidence="4 5">
    <name type="scientific">Prosthecobacter fluviatilis</name>
    <dbReference type="NCBI Taxonomy" id="445931"/>
    <lineage>
        <taxon>Bacteria</taxon>
        <taxon>Pseudomonadati</taxon>
        <taxon>Verrucomicrobiota</taxon>
        <taxon>Verrucomicrobiia</taxon>
        <taxon>Verrucomicrobiales</taxon>
        <taxon>Verrucomicrobiaceae</taxon>
        <taxon>Prosthecobacter</taxon>
    </lineage>
</organism>
<dbReference type="Pfam" id="PF13401">
    <property type="entry name" value="AAA_22"/>
    <property type="match status" value="1"/>
</dbReference>
<dbReference type="Proteomes" id="UP001596052">
    <property type="component" value="Unassembled WGS sequence"/>
</dbReference>
<keyword evidence="5" id="KW-1185">Reference proteome</keyword>
<dbReference type="Gene3D" id="3.40.50.300">
    <property type="entry name" value="P-loop containing nucleotide triphosphate hydrolases"/>
    <property type="match status" value="1"/>
</dbReference>
<dbReference type="PANTHER" id="PTHR46082">
    <property type="entry name" value="ATP/GTP-BINDING PROTEIN-RELATED"/>
    <property type="match status" value="1"/>
</dbReference>
<dbReference type="PANTHER" id="PTHR46082:SF6">
    <property type="entry name" value="AAA+ ATPASE DOMAIN-CONTAINING PROTEIN-RELATED"/>
    <property type="match status" value="1"/>
</dbReference>
<dbReference type="InterPro" id="IPR053137">
    <property type="entry name" value="NLR-like"/>
</dbReference>
<protein>
    <submittedName>
        <fullName evidence="4">FxSxx-COOH system tetratricopeptide repeat protein</fullName>
    </submittedName>
</protein>
<dbReference type="Pfam" id="PF13271">
    <property type="entry name" value="DUF4062"/>
    <property type="match status" value="1"/>
</dbReference>
<dbReference type="RefSeq" id="WP_377170476.1">
    <property type="nucleotide sequence ID" value="NZ_JBHSMQ010000009.1"/>
</dbReference>
<evidence type="ECO:0000313" key="4">
    <source>
        <dbReference type="EMBL" id="MFC5457314.1"/>
    </source>
</evidence>
<dbReference type="Pfam" id="PF13424">
    <property type="entry name" value="TPR_12"/>
    <property type="match status" value="3"/>
</dbReference>
<dbReference type="SMART" id="SM00028">
    <property type="entry name" value="TPR"/>
    <property type="match status" value="6"/>
</dbReference>
<dbReference type="InterPro" id="IPR025139">
    <property type="entry name" value="DUF4062"/>
</dbReference>
<feature type="domain" description="DUF4062" evidence="2">
    <location>
        <begin position="8"/>
        <end position="94"/>
    </location>
</feature>
<gene>
    <name evidence="4" type="primary">fxsT</name>
    <name evidence="4" type="ORF">ACFQDI_20765</name>
</gene>
<sequence>MSTLRPVIFISAVSKELHTARALVSQTLTSLGYDPKSQDIAPTETGMLPQVLRDWIDQSDAVIQLVGHRYGFAPKEPDAEFGEYSYTQLEALYARQQGKKVWYLILTPEHPTDPCDAEAHALSALQDAYRAKVTGADYLYHLSSSLTQTENIVLKMRDDLAELRQKELARQAQLQQTIEATHQNTAEILARFADLNQQANRQPQLLFKPESWPQPAPFHNRTFPPQQNFVGRATLLSAMKQSLDAGRDIALTQPVAMHGAGGIGKTRAAVEFARAHGSAYTLRLFLDAQSPDSLRASLAEVARRLELTTDPQAKEEALVLLALRLLRAVPSALVVADNADTLAALEAVRLLCHQPGGVRWLITTRLTNLGEEFAPQRVDLLDEPDAVQLLQKRASKSNHQPGPDADARAVALELGRLPLALQQAAAYVAHMRLTWTAYSKLLAENPTKALSHEASEMKDLPDGILRTYRISLQQLTPLARELLEIAAHLAPAPIPEAVFLQDDEFDGLQRAALAELADLSLVEWEPPTLEMHRAIAIAVRLDIGLGRDTDLAEKTRARLSQACRRVTVCAPRNNAHPSHWPAWAALRPHIEHLLAQAGPAGVAEEVCYLLLVNWPIHLQVLGEYVAAEAFCCRAVAYSLKSFGSDHQNTLGSRNNLANVLWAQGKYAEAEQEHRAVLEIRKRVLGEEHPDTLSSRNNLATALYDQGKYAEAEQEYRAVLEIRKRELEAEHPNTLSCRNNLANVLNAQGKHAEAEQEFWTVLGSLKRVLGVEHPQTLMSQMNLANALLAQGKYAEAEHEHRMVLESKERVLGAKHPHTLSSRNHLANSLWVQGKLAEAEQEHRSVLEIRKHVLGTNHPETLMSRMNLAKVMFEQGRHAYAEQEYRAILKVQVRVLGAEHPDVALTCCNLALCLESQGQHSKLAEALPLMQRAEQIWQKVLGSDHPDTKDAKEQHQRLEAELKKSPSL</sequence>
<reference evidence="5" key="1">
    <citation type="journal article" date="2019" name="Int. J. Syst. Evol. Microbiol.">
        <title>The Global Catalogue of Microorganisms (GCM) 10K type strain sequencing project: providing services to taxonomists for standard genome sequencing and annotation.</title>
        <authorList>
            <consortium name="The Broad Institute Genomics Platform"/>
            <consortium name="The Broad Institute Genome Sequencing Center for Infectious Disease"/>
            <person name="Wu L."/>
            <person name="Ma J."/>
        </authorList>
    </citation>
    <scope>NUCLEOTIDE SEQUENCE [LARGE SCALE GENOMIC DNA]</scope>
    <source>
        <strain evidence="5">CGMCC 4.1469</strain>
    </source>
</reference>
<dbReference type="InterPro" id="IPR019734">
    <property type="entry name" value="TPR_rpt"/>
</dbReference>
<dbReference type="EMBL" id="JBHSMQ010000009">
    <property type="protein sequence ID" value="MFC5457314.1"/>
    <property type="molecule type" value="Genomic_DNA"/>
</dbReference>
<evidence type="ECO:0000256" key="1">
    <source>
        <dbReference type="SAM" id="MobiDB-lite"/>
    </source>
</evidence>
<comment type="caution">
    <text evidence="4">The sequence shown here is derived from an EMBL/GenBank/DDBJ whole genome shotgun (WGS) entry which is preliminary data.</text>
</comment>
<dbReference type="InterPro" id="IPR027417">
    <property type="entry name" value="P-loop_NTPase"/>
</dbReference>
<dbReference type="InterPro" id="IPR049945">
    <property type="entry name" value="AAA_22"/>
</dbReference>
<dbReference type="SUPFAM" id="SSF48452">
    <property type="entry name" value="TPR-like"/>
    <property type="match status" value="3"/>
</dbReference>
<accession>A0ABW0KV61</accession>
<feature type="region of interest" description="Disordered" evidence="1">
    <location>
        <begin position="941"/>
        <end position="966"/>
    </location>
</feature>
<proteinExistence type="predicted"/>
<evidence type="ECO:0000313" key="5">
    <source>
        <dbReference type="Proteomes" id="UP001596052"/>
    </source>
</evidence>
<evidence type="ECO:0000259" key="3">
    <source>
        <dbReference type="Pfam" id="PF13401"/>
    </source>
</evidence>
<dbReference type="InterPro" id="IPR011990">
    <property type="entry name" value="TPR-like_helical_dom_sf"/>
</dbReference>
<dbReference type="Gene3D" id="1.25.40.10">
    <property type="entry name" value="Tetratricopeptide repeat domain"/>
    <property type="match status" value="2"/>
</dbReference>
<dbReference type="Pfam" id="PF13374">
    <property type="entry name" value="TPR_10"/>
    <property type="match status" value="1"/>
</dbReference>
<evidence type="ECO:0000259" key="2">
    <source>
        <dbReference type="Pfam" id="PF13271"/>
    </source>
</evidence>
<feature type="domain" description="ORC1/DEAH AAA+ ATPase" evidence="3">
    <location>
        <begin position="255"/>
        <end position="353"/>
    </location>
</feature>
<name>A0ABW0KV61_9BACT</name>
<dbReference type="SUPFAM" id="SSF52540">
    <property type="entry name" value="P-loop containing nucleoside triphosphate hydrolases"/>
    <property type="match status" value="1"/>
</dbReference>